<reference evidence="2" key="1">
    <citation type="journal article" date="2015" name="Proc. Natl. Acad. Sci. U.S.A.">
        <title>Networks of energetic and metabolic interactions define dynamics in microbial communities.</title>
        <authorList>
            <person name="Embree M."/>
            <person name="Liu J.K."/>
            <person name="Al-Bassam M.M."/>
            <person name="Zengler K."/>
        </authorList>
    </citation>
    <scope>NUCLEOTIDE SEQUENCE</scope>
</reference>
<dbReference type="Gene3D" id="4.10.520.10">
    <property type="entry name" value="IHF-like DNA-binding proteins"/>
    <property type="match status" value="1"/>
</dbReference>
<dbReference type="InterPro" id="IPR000119">
    <property type="entry name" value="Hist_DNA-bd"/>
</dbReference>
<sequence>MMVKEKAGLENKAQAAAAVDAILDAVRGELAVGGTVSLKNFGTFTVVARAGRTGKNPRTGEPLAIAPSKSVKFSPGKEMKEAATASAQEWGGANWLDYRLLARTVETQLKEIKASLAKRGVGTDKLQTLYDDTAVRLKELSANGGQAFQEMRKGFSAAFAELREAFKKAVDRF</sequence>
<dbReference type="Pfam" id="PF00216">
    <property type="entry name" value="Bac_DNA_binding"/>
    <property type="match status" value="1"/>
</dbReference>
<dbReference type="EMBL" id="LNQE01000348">
    <property type="protein sequence ID" value="KUG27229.1"/>
    <property type="molecule type" value="Genomic_DNA"/>
</dbReference>
<dbReference type="GO" id="GO:0003677">
    <property type="term" value="F:DNA binding"/>
    <property type="evidence" value="ECO:0007669"/>
    <property type="project" value="UniProtKB-KW"/>
</dbReference>
<evidence type="ECO:0000313" key="2">
    <source>
        <dbReference type="EMBL" id="KUG27229.1"/>
    </source>
</evidence>
<accession>A0A0W8G2A8</accession>
<dbReference type="PRINTS" id="PR01727">
    <property type="entry name" value="DNABINDINGHU"/>
</dbReference>
<dbReference type="InterPro" id="IPR010992">
    <property type="entry name" value="IHF-like_DNA-bd_dom_sf"/>
</dbReference>
<proteinExistence type="predicted"/>
<dbReference type="SMART" id="SM00411">
    <property type="entry name" value="BHL"/>
    <property type="match status" value="1"/>
</dbReference>
<dbReference type="GO" id="GO:0005829">
    <property type="term" value="C:cytosol"/>
    <property type="evidence" value="ECO:0007669"/>
    <property type="project" value="TreeGrafter"/>
</dbReference>
<keyword evidence="1 2" id="KW-0238">DNA-binding</keyword>
<organism evidence="2">
    <name type="scientific">hydrocarbon metagenome</name>
    <dbReference type="NCBI Taxonomy" id="938273"/>
    <lineage>
        <taxon>unclassified sequences</taxon>
        <taxon>metagenomes</taxon>
        <taxon>ecological metagenomes</taxon>
    </lineage>
</organism>
<dbReference type="GO" id="GO:0030527">
    <property type="term" value="F:structural constituent of chromatin"/>
    <property type="evidence" value="ECO:0007669"/>
    <property type="project" value="InterPro"/>
</dbReference>
<dbReference type="PANTHER" id="PTHR33175">
    <property type="entry name" value="DNA-BINDING PROTEIN HU"/>
    <property type="match status" value="1"/>
</dbReference>
<protein>
    <submittedName>
        <fullName evidence="2">Dna-binding protein hu-beta</fullName>
    </submittedName>
</protein>
<dbReference type="PANTHER" id="PTHR33175:SF3">
    <property type="entry name" value="DNA-BINDING PROTEIN HU-BETA"/>
    <property type="match status" value="1"/>
</dbReference>
<name>A0A0W8G2A8_9ZZZZ</name>
<dbReference type="SUPFAM" id="SSF47729">
    <property type="entry name" value="IHF-like DNA-binding proteins"/>
    <property type="match status" value="1"/>
</dbReference>
<evidence type="ECO:0000256" key="1">
    <source>
        <dbReference type="ARBA" id="ARBA00023125"/>
    </source>
</evidence>
<dbReference type="AlphaFoldDB" id="A0A0W8G2A8"/>
<comment type="caution">
    <text evidence="2">The sequence shown here is derived from an EMBL/GenBank/DDBJ whole genome shotgun (WGS) entry which is preliminary data.</text>
</comment>
<gene>
    <name evidence="2" type="ORF">ASZ90_002916</name>
</gene>